<feature type="binding site" evidence="8">
    <location>
        <position position="189"/>
    </location>
    <ligand>
        <name>Zn(2+)</name>
        <dbReference type="ChEBI" id="CHEBI:29105"/>
        <label>2</label>
    </ligand>
</feature>
<keyword evidence="3 8" id="KW-0863">Zinc-finger</keyword>
<dbReference type="InterPro" id="IPR001623">
    <property type="entry name" value="DnaJ_domain"/>
</dbReference>
<dbReference type="InterPro" id="IPR002939">
    <property type="entry name" value="DnaJ_C"/>
</dbReference>
<dbReference type="GO" id="GO:0051082">
    <property type="term" value="F:unfolded protein binding"/>
    <property type="evidence" value="ECO:0007669"/>
    <property type="project" value="UniProtKB-UniRule"/>
</dbReference>
<dbReference type="CDD" id="cd10719">
    <property type="entry name" value="DnaJ_zf"/>
    <property type="match status" value="1"/>
</dbReference>
<comment type="subcellular location">
    <subcellularLocation>
        <location evidence="8">Cytoplasm</location>
    </subcellularLocation>
</comment>
<feature type="repeat" description="CXXCXGXG motif" evidence="8">
    <location>
        <begin position="141"/>
        <end position="148"/>
    </location>
</feature>
<evidence type="ECO:0000313" key="13">
    <source>
        <dbReference type="Proteomes" id="UP000324831"/>
    </source>
</evidence>
<dbReference type="GO" id="GO:0006260">
    <property type="term" value="P:DNA replication"/>
    <property type="evidence" value="ECO:0007669"/>
    <property type="project" value="UniProtKB-KW"/>
</dbReference>
<evidence type="ECO:0000259" key="10">
    <source>
        <dbReference type="PROSITE" id="PS50076"/>
    </source>
</evidence>
<dbReference type="GO" id="GO:0042026">
    <property type="term" value="P:protein refolding"/>
    <property type="evidence" value="ECO:0007669"/>
    <property type="project" value="TreeGrafter"/>
</dbReference>
<comment type="subunit">
    <text evidence="8">Homodimer.</text>
</comment>
<comment type="cofactor">
    <cofactor evidence="8">
        <name>Zn(2+)</name>
        <dbReference type="ChEBI" id="CHEBI:29105"/>
    </cofactor>
    <text evidence="8">Binds 2 Zn(2+) ions per monomer.</text>
</comment>
<dbReference type="SMART" id="SM00271">
    <property type="entry name" value="DnaJ"/>
    <property type="match status" value="1"/>
</dbReference>
<dbReference type="Pfam" id="PF00226">
    <property type="entry name" value="DnaJ"/>
    <property type="match status" value="1"/>
</dbReference>
<protein>
    <recommendedName>
        <fullName evidence="7 8">Chaperone protein DnaJ</fullName>
    </recommendedName>
</protein>
<dbReference type="Pfam" id="PF01556">
    <property type="entry name" value="DnaJ_C"/>
    <property type="match status" value="1"/>
</dbReference>
<dbReference type="InterPro" id="IPR001305">
    <property type="entry name" value="HSP_DnaJ_Cys-rich_dom"/>
</dbReference>
<evidence type="ECO:0000256" key="7">
    <source>
        <dbReference type="ARBA" id="ARBA00067609"/>
    </source>
</evidence>
<dbReference type="SUPFAM" id="SSF57938">
    <property type="entry name" value="DnaJ/Hsp40 cysteine-rich domain"/>
    <property type="match status" value="1"/>
</dbReference>
<gene>
    <name evidence="8 12" type="primary">dnaJ</name>
    <name evidence="12" type="ORF">MHSWG343_02320</name>
</gene>
<dbReference type="Pfam" id="PF00684">
    <property type="entry name" value="DnaJ_CXXCXGXG"/>
    <property type="match status" value="1"/>
</dbReference>
<feature type="binding site" evidence="8">
    <location>
        <position position="141"/>
    </location>
    <ligand>
        <name>Zn(2+)</name>
        <dbReference type="ChEBI" id="CHEBI:29105"/>
        <label>1</label>
    </ligand>
</feature>
<accession>A0A478FQ92</accession>
<evidence type="ECO:0000256" key="9">
    <source>
        <dbReference type="PROSITE-ProRule" id="PRU00546"/>
    </source>
</evidence>
<feature type="zinc finger region" description="CR-type" evidence="9">
    <location>
        <begin position="128"/>
        <end position="212"/>
    </location>
</feature>
<dbReference type="PRINTS" id="PR00625">
    <property type="entry name" value="JDOMAIN"/>
</dbReference>
<dbReference type="PANTHER" id="PTHR43096">
    <property type="entry name" value="DNAJ HOMOLOG 1, MITOCHONDRIAL-RELATED"/>
    <property type="match status" value="1"/>
</dbReference>
<reference evidence="12 13" key="1">
    <citation type="submission" date="2019-01" db="EMBL/GenBank/DDBJ databases">
        <title>Draft genome sequences of Candidatus Mycoplasma haemohominis SWG34-3 identified from a patient with pyrexia, anemia and liver dysfunction.</title>
        <authorList>
            <person name="Sekizuka T."/>
            <person name="Hattori N."/>
            <person name="Katano H."/>
            <person name="Takuma T."/>
            <person name="Ito T."/>
            <person name="Arai N."/>
            <person name="Yanai R."/>
            <person name="Ishii S."/>
            <person name="Miura Y."/>
            <person name="Tokunaga T."/>
            <person name="Watanabe H."/>
            <person name="Nomura N."/>
            <person name="Eguchi J."/>
            <person name="Arai T."/>
            <person name="Hasegawa H."/>
            <person name="Nakamaki T."/>
            <person name="Wakita T."/>
            <person name="Niki Y."/>
            <person name="Kuroda M."/>
        </authorList>
    </citation>
    <scope>NUCLEOTIDE SEQUENCE [LARGE SCALE GENOMIC DNA]</scope>
    <source>
        <strain evidence="12">SWG34-3</strain>
    </source>
</reference>
<feature type="domain" description="CR-type" evidence="11">
    <location>
        <begin position="128"/>
        <end position="212"/>
    </location>
</feature>
<keyword evidence="4 8" id="KW-0862">Zinc</keyword>
<evidence type="ECO:0000256" key="6">
    <source>
        <dbReference type="ARBA" id="ARBA00061004"/>
    </source>
</evidence>
<dbReference type="Proteomes" id="UP000324831">
    <property type="component" value="Unassembled WGS sequence"/>
</dbReference>
<dbReference type="InterPro" id="IPR036410">
    <property type="entry name" value="HSP_DnaJ_Cys-rich_dom_sf"/>
</dbReference>
<feature type="domain" description="J" evidence="10">
    <location>
        <begin position="6"/>
        <end position="70"/>
    </location>
</feature>
<feature type="binding site" evidence="8">
    <location>
        <position position="200"/>
    </location>
    <ligand>
        <name>Zn(2+)</name>
        <dbReference type="ChEBI" id="CHEBI:29105"/>
        <label>1</label>
    </ligand>
</feature>
<feature type="binding site" evidence="8">
    <location>
        <position position="186"/>
    </location>
    <ligand>
        <name>Zn(2+)</name>
        <dbReference type="ChEBI" id="CHEBI:29105"/>
        <label>2</label>
    </ligand>
</feature>
<organism evidence="12 13">
    <name type="scientific">Candidatus Mycoplasma haematohominis</name>
    <dbReference type="NCBI Taxonomy" id="1494318"/>
    <lineage>
        <taxon>Bacteria</taxon>
        <taxon>Bacillati</taxon>
        <taxon>Mycoplasmatota</taxon>
        <taxon>Mollicutes</taxon>
        <taxon>Mycoplasmataceae</taxon>
        <taxon>Mycoplasma</taxon>
    </lineage>
</organism>
<proteinExistence type="inferred from homology"/>
<dbReference type="PANTHER" id="PTHR43096:SF10">
    <property type="entry name" value="CHAPERONE PROTEIN DNAJ A6, CHLOROPLASTIC"/>
    <property type="match status" value="1"/>
</dbReference>
<dbReference type="GO" id="GO:0008270">
    <property type="term" value="F:zinc ion binding"/>
    <property type="evidence" value="ECO:0007669"/>
    <property type="project" value="UniProtKB-UniRule"/>
</dbReference>
<feature type="binding site" evidence="8">
    <location>
        <position position="160"/>
    </location>
    <ligand>
        <name>Zn(2+)</name>
        <dbReference type="ChEBI" id="CHEBI:29105"/>
        <label>2</label>
    </ligand>
</feature>
<feature type="repeat" description="CXXCXGXG motif" evidence="8">
    <location>
        <begin position="186"/>
        <end position="193"/>
    </location>
</feature>
<dbReference type="CDD" id="cd06257">
    <property type="entry name" value="DnaJ"/>
    <property type="match status" value="1"/>
</dbReference>
<dbReference type="Gene3D" id="2.10.230.10">
    <property type="entry name" value="Heat shock protein DnaJ, cysteine-rich domain"/>
    <property type="match status" value="1"/>
</dbReference>
<dbReference type="Gene3D" id="2.60.260.20">
    <property type="entry name" value="Urease metallochaperone UreE, N-terminal domain"/>
    <property type="match status" value="2"/>
</dbReference>
<dbReference type="GO" id="GO:0031072">
    <property type="term" value="F:heat shock protein binding"/>
    <property type="evidence" value="ECO:0007669"/>
    <property type="project" value="InterPro"/>
</dbReference>
<keyword evidence="8" id="KW-0235">DNA replication</keyword>
<dbReference type="Gene3D" id="1.10.287.110">
    <property type="entry name" value="DnaJ domain"/>
    <property type="match status" value="1"/>
</dbReference>
<dbReference type="GO" id="GO:0009408">
    <property type="term" value="P:response to heat"/>
    <property type="evidence" value="ECO:0007669"/>
    <property type="project" value="InterPro"/>
</dbReference>
<evidence type="ECO:0000313" key="12">
    <source>
        <dbReference type="EMBL" id="GCE63247.1"/>
    </source>
</evidence>
<dbReference type="CDD" id="cd10747">
    <property type="entry name" value="DnaJ_C"/>
    <property type="match status" value="1"/>
</dbReference>
<keyword evidence="5 8" id="KW-0143">Chaperone</keyword>
<evidence type="ECO:0000256" key="3">
    <source>
        <dbReference type="ARBA" id="ARBA00022771"/>
    </source>
</evidence>
<feature type="binding site" evidence="8">
    <location>
        <position position="163"/>
    </location>
    <ligand>
        <name>Zn(2+)</name>
        <dbReference type="ChEBI" id="CHEBI:29105"/>
        <label>2</label>
    </ligand>
</feature>
<dbReference type="AlphaFoldDB" id="A0A478FQ92"/>
<comment type="domain">
    <text evidence="8">The J domain is necessary and sufficient to stimulate DnaK ATPase activity. Zinc center 1 plays an important role in the autonomous, DnaK-independent chaperone activity of DnaJ. Zinc center 2 is essential for interaction with DnaK and for DnaJ activity.</text>
</comment>
<sequence>MKRDRDYYEVLGVNKTASEDEIKKAYRRLAKKYHPDINKEPGAEAKLKEINAAYEVLGDANKRRNYDQFGSYSEQMMDGGGGGGNPFDFFEDMFRSGNFSSAGSSRQQRGYNTKASELEISFIESVKGVSKKFTYENEFPCNYCGGNGAFEGSSSFLKVCSNCAGTGIETVQTRSPFGIFSTRRDCSKCRGAGKTITKLCKGCKGRGCESKTKTVTIKVPPGIPEGRSIAFWDKTGLDPLKVTIHVHVRPSPIFTRRGMDIYTKIYVNPFTAIFGGTAYIPSIDGIKTIKIHAGTNSGNKLKIAGLGVVTPEGKGSLIGEIYFTQIPKLSRDQKEVLKSLSEINTSESVKWLDKARKFIEEG</sequence>
<keyword evidence="2 8" id="KW-0677">Repeat</keyword>
<dbReference type="InterPro" id="IPR008971">
    <property type="entry name" value="HSP40/DnaJ_pept-bd"/>
</dbReference>
<dbReference type="PROSITE" id="PS50076">
    <property type="entry name" value="DNAJ_2"/>
    <property type="match status" value="1"/>
</dbReference>
<keyword evidence="8" id="KW-0963">Cytoplasm</keyword>
<comment type="caution">
    <text evidence="12">The sequence shown here is derived from an EMBL/GenBank/DDBJ whole genome shotgun (WGS) entry which is preliminary data.</text>
</comment>
<feature type="binding site" evidence="8">
    <location>
        <position position="203"/>
    </location>
    <ligand>
        <name>Zn(2+)</name>
        <dbReference type="ChEBI" id="CHEBI:29105"/>
        <label>1</label>
    </ligand>
</feature>
<dbReference type="SUPFAM" id="SSF49493">
    <property type="entry name" value="HSP40/DnaJ peptide-binding domain"/>
    <property type="match status" value="1"/>
</dbReference>
<evidence type="ECO:0000256" key="1">
    <source>
        <dbReference type="ARBA" id="ARBA00022723"/>
    </source>
</evidence>
<evidence type="ECO:0000256" key="2">
    <source>
        <dbReference type="ARBA" id="ARBA00022737"/>
    </source>
</evidence>
<dbReference type="HAMAP" id="MF_01152">
    <property type="entry name" value="DnaJ"/>
    <property type="match status" value="1"/>
</dbReference>
<dbReference type="PROSITE" id="PS51188">
    <property type="entry name" value="ZF_CR"/>
    <property type="match status" value="1"/>
</dbReference>
<comment type="similarity">
    <text evidence="6 8">Belongs to the DnaJ family.</text>
</comment>
<dbReference type="FunFam" id="2.10.230.10:FF:000002">
    <property type="entry name" value="Molecular chaperone DnaJ"/>
    <property type="match status" value="1"/>
</dbReference>
<feature type="binding site" evidence="8">
    <location>
        <position position="144"/>
    </location>
    <ligand>
        <name>Zn(2+)</name>
        <dbReference type="ChEBI" id="CHEBI:29105"/>
        <label>1</label>
    </ligand>
</feature>
<keyword evidence="1 8" id="KW-0479">Metal-binding</keyword>
<evidence type="ECO:0000256" key="8">
    <source>
        <dbReference type="HAMAP-Rule" id="MF_01152"/>
    </source>
</evidence>
<dbReference type="InterPro" id="IPR012724">
    <property type="entry name" value="DnaJ"/>
</dbReference>
<dbReference type="EMBL" id="BIMN01000001">
    <property type="protein sequence ID" value="GCE63247.1"/>
    <property type="molecule type" value="Genomic_DNA"/>
</dbReference>
<dbReference type="InterPro" id="IPR036869">
    <property type="entry name" value="J_dom_sf"/>
</dbReference>
<dbReference type="SUPFAM" id="SSF46565">
    <property type="entry name" value="Chaperone J-domain"/>
    <property type="match status" value="1"/>
</dbReference>
<dbReference type="GO" id="GO:0005737">
    <property type="term" value="C:cytoplasm"/>
    <property type="evidence" value="ECO:0007669"/>
    <property type="project" value="UniProtKB-SubCell"/>
</dbReference>
<name>A0A478FQ92_9MOLU</name>
<evidence type="ECO:0000256" key="5">
    <source>
        <dbReference type="ARBA" id="ARBA00023186"/>
    </source>
</evidence>
<comment type="function">
    <text evidence="8">Participates actively in the response to hyperosmotic and heat shock by preventing the aggregation of stress-denatured proteins and by disaggregating proteins, also in an autonomous, DnaK-independent fashion. Unfolded proteins bind initially to DnaJ; upon interaction with the DnaJ-bound protein, DnaK hydrolyzes its bound ATP, resulting in the formation of a stable complex. GrpE releases ADP from DnaK; ATP binding to DnaK triggers the release of the substrate protein, thus completing the reaction cycle. Several rounds of ATP-dependent interactions between DnaJ, DnaK and GrpE are required for fully efficient folding. Also involved, together with DnaK and GrpE, in the DNA replication of plasmids through activation of initiation proteins.</text>
</comment>
<feature type="repeat" description="CXXCXGXG motif" evidence="8">
    <location>
        <begin position="160"/>
        <end position="167"/>
    </location>
</feature>
<evidence type="ECO:0000256" key="4">
    <source>
        <dbReference type="ARBA" id="ARBA00022833"/>
    </source>
</evidence>
<feature type="repeat" description="CXXCXGXG motif" evidence="8">
    <location>
        <begin position="200"/>
        <end position="207"/>
    </location>
</feature>
<dbReference type="GO" id="GO:0005524">
    <property type="term" value="F:ATP binding"/>
    <property type="evidence" value="ECO:0007669"/>
    <property type="project" value="InterPro"/>
</dbReference>
<keyword evidence="8" id="KW-0346">Stress response</keyword>
<evidence type="ECO:0000259" key="11">
    <source>
        <dbReference type="PROSITE" id="PS51188"/>
    </source>
</evidence>